<dbReference type="Proteomes" id="UP000651475">
    <property type="component" value="Unassembled WGS sequence"/>
</dbReference>
<evidence type="ECO:0000313" key="3">
    <source>
        <dbReference type="Proteomes" id="UP000651475"/>
    </source>
</evidence>
<accession>A0ABR7DNB8</accession>
<evidence type="ECO:0000313" key="2">
    <source>
        <dbReference type="EMBL" id="MBC5632934.1"/>
    </source>
</evidence>
<dbReference type="RefSeq" id="WP_186929690.1">
    <property type="nucleotide sequence ID" value="NZ_JACOOJ010000013.1"/>
</dbReference>
<feature type="chain" id="PRO_5047091358" evidence="1">
    <location>
        <begin position="28"/>
        <end position="132"/>
    </location>
</feature>
<reference evidence="2 3" key="1">
    <citation type="submission" date="2020-08" db="EMBL/GenBank/DDBJ databases">
        <title>Genome public.</title>
        <authorList>
            <person name="Liu C."/>
            <person name="Sun Q."/>
        </authorList>
    </citation>
    <scope>NUCLEOTIDE SEQUENCE [LARGE SCALE GENOMIC DNA]</scope>
    <source>
        <strain evidence="2 3">NSJ-79</strain>
    </source>
</reference>
<keyword evidence="3" id="KW-1185">Reference proteome</keyword>
<dbReference type="EMBL" id="JACOOJ010000013">
    <property type="protein sequence ID" value="MBC5632934.1"/>
    <property type="molecule type" value="Genomic_DNA"/>
</dbReference>
<dbReference type="Pfam" id="PF11589">
    <property type="entry name" value="DUF3244"/>
    <property type="match status" value="1"/>
</dbReference>
<name>A0ABR7DNB8_9BACT</name>
<evidence type="ECO:0000256" key="1">
    <source>
        <dbReference type="SAM" id="SignalP"/>
    </source>
</evidence>
<sequence length="132" mass="14396">MKHTYLNSWIILLVGCLFVLSTQNLFASSSDSGEGGKKKVPLQGKWFEDKRSVEIDYSVSVSWDGTCLYVESLSPRSTIHVTLSNGVESVCVETIPAGTCPATIYVGALESGQRYQLVLTNQFGDRLEGAVD</sequence>
<dbReference type="Gene3D" id="2.60.40.3080">
    <property type="match status" value="1"/>
</dbReference>
<keyword evidence="1" id="KW-0732">Signal</keyword>
<comment type="caution">
    <text evidence="2">The sequence shown here is derived from an EMBL/GenBank/DDBJ whole genome shotgun (WGS) entry which is preliminary data.</text>
</comment>
<feature type="signal peptide" evidence="1">
    <location>
        <begin position="1"/>
        <end position="27"/>
    </location>
</feature>
<dbReference type="InterPro" id="IPR021638">
    <property type="entry name" value="DUF3244"/>
</dbReference>
<organism evidence="2 3">
    <name type="scientific">Parabacteroides hominis</name>
    <dbReference type="NCBI Taxonomy" id="2763057"/>
    <lineage>
        <taxon>Bacteria</taxon>
        <taxon>Pseudomonadati</taxon>
        <taxon>Bacteroidota</taxon>
        <taxon>Bacteroidia</taxon>
        <taxon>Bacteroidales</taxon>
        <taxon>Tannerellaceae</taxon>
        <taxon>Parabacteroides</taxon>
    </lineage>
</organism>
<dbReference type="PROSITE" id="PS51257">
    <property type="entry name" value="PROKAR_LIPOPROTEIN"/>
    <property type="match status" value="1"/>
</dbReference>
<gene>
    <name evidence="2" type="ORF">H8S65_09155</name>
</gene>
<protein>
    <submittedName>
        <fullName evidence="2">DUF3244 domain-containing protein</fullName>
    </submittedName>
</protein>
<proteinExistence type="predicted"/>